<dbReference type="InterPro" id="IPR046679">
    <property type="entry name" value="DUF6549"/>
</dbReference>
<evidence type="ECO:0000313" key="1">
    <source>
        <dbReference type="EMBL" id="MFD0984010.1"/>
    </source>
</evidence>
<comment type="caution">
    <text evidence="1">The sequence shown here is derived from an EMBL/GenBank/DDBJ whole genome shotgun (WGS) entry which is preliminary data.</text>
</comment>
<dbReference type="Pfam" id="PF20186">
    <property type="entry name" value="DUF6549"/>
    <property type="match status" value="1"/>
</dbReference>
<organism evidence="1 2">
    <name type="scientific">Flavobacterium myungsuense</name>
    <dbReference type="NCBI Taxonomy" id="651823"/>
    <lineage>
        <taxon>Bacteria</taxon>
        <taxon>Pseudomonadati</taxon>
        <taxon>Bacteroidota</taxon>
        <taxon>Flavobacteriia</taxon>
        <taxon>Flavobacteriales</taxon>
        <taxon>Flavobacteriaceae</taxon>
        <taxon>Flavobacterium</taxon>
    </lineage>
</organism>
<proteinExistence type="predicted"/>
<dbReference type="RefSeq" id="WP_379756441.1">
    <property type="nucleotide sequence ID" value="NZ_JBHSYB010000025.1"/>
</dbReference>
<keyword evidence="2" id="KW-1185">Reference proteome</keyword>
<gene>
    <name evidence="1" type="ORF">ACFQ0S_05910</name>
</gene>
<protein>
    <submittedName>
        <fullName evidence="1">DUF6549 family protein</fullName>
    </submittedName>
</protein>
<evidence type="ECO:0000313" key="2">
    <source>
        <dbReference type="Proteomes" id="UP001597051"/>
    </source>
</evidence>
<dbReference type="EMBL" id="JBHTIZ010000013">
    <property type="protein sequence ID" value="MFD0984010.1"/>
    <property type="molecule type" value="Genomic_DNA"/>
</dbReference>
<dbReference type="Proteomes" id="UP001597051">
    <property type="component" value="Unassembled WGS sequence"/>
</dbReference>
<reference evidence="2" key="1">
    <citation type="journal article" date="2019" name="Int. J. Syst. Evol. Microbiol.">
        <title>The Global Catalogue of Microorganisms (GCM) 10K type strain sequencing project: providing services to taxonomists for standard genome sequencing and annotation.</title>
        <authorList>
            <consortium name="The Broad Institute Genomics Platform"/>
            <consortium name="The Broad Institute Genome Sequencing Center for Infectious Disease"/>
            <person name="Wu L."/>
            <person name="Ma J."/>
        </authorList>
    </citation>
    <scope>NUCLEOTIDE SEQUENCE [LARGE SCALE GENOMIC DNA]</scope>
    <source>
        <strain evidence="2">CECT 7649</strain>
    </source>
</reference>
<name>A0ABW3J1Q4_9FLAO</name>
<accession>A0ABW3J1Q4</accession>
<sequence>MLWTSNKNLKKDNQRLVSNMETLGADLKYIRIQNGTLAAQSGVLELRLKELQTLFPKQSKSIQDLGINPSRVQQLSTTVIESQKQIVTTLRDSVIHDTVHVRVFSYKDQWYTIKGQAIGDTQHVQIQNTDTLVQVVYKGQRVKPWLWIFSPRKLEQRVSVSNPNANIKYAQVIQIQKR</sequence>